<name>A0A411CYH9_9CAUD</name>
<dbReference type="Gene3D" id="3.40.140.10">
    <property type="entry name" value="Cytidine Deaminase, domain 2"/>
    <property type="match status" value="1"/>
</dbReference>
<keyword evidence="2 6" id="KW-0479">Metal-binding</keyword>
<dbReference type="InterPro" id="IPR016473">
    <property type="entry name" value="dCMP_deaminase"/>
</dbReference>
<gene>
    <name evidence="8" type="primary">45</name>
    <name evidence="8" type="ORF">SEA_SHAWTY_45</name>
</gene>
<comment type="cofactor">
    <cofactor evidence="6">
        <name>Zn(2+)</name>
        <dbReference type="ChEBI" id="CHEBI:29105"/>
    </cofactor>
</comment>
<evidence type="ECO:0000256" key="6">
    <source>
        <dbReference type="PIRSR" id="PIRSR006019-2"/>
    </source>
</evidence>
<dbReference type="PANTHER" id="PTHR11086">
    <property type="entry name" value="DEOXYCYTIDYLATE DEAMINASE-RELATED"/>
    <property type="match status" value="1"/>
</dbReference>
<dbReference type="InterPro" id="IPR016192">
    <property type="entry name" value="APOBEC/CMP_deaminase_Zn-bd"/>
</dbReference>
<dbReference type="GO" id="GO:0004132">
    <property type="term" value="F:dCMP deaminase activity"/>
    <property type="evidence" value="ECO:0007669"/>
    <property type="project" value="InterPro"/>
</dbReference>
<dbReference type="PIRSF" id="PIRSF006019">
    <property type="entry name" value="dCMP_deaminase"/>
    <property type="match status" value="1"/>
</dbReference>
<feature type="binding site" evidence="6">
    <location>
        <position position="67"/>
    </location>
    <ligand>
        <name>Zn(2+)</name>
        <dbReference type="ChEBI" id="CHEBI:29105"/>
        <note>catalytic</note>
    </ligand>
</feature>
<reference evidence="8 9" key="1">
    <citation type="submission" date="2019-01" db="EMBL/GenBank/DDBJ databases">
        <authorList>
            <person name="Sharon T."/>
            <person name="Marcella E.L."/>
            <person name="Lynley F.A."/>
            <person name="Shelly T."/>
            <person name="Kanika K."/>
            <person name="Kit P."/>
            <person name="Joe P."/>
            <person name="Garlena R.A."/>
            <person name="Russell D.A."/>
            <person name="Pope W.H."/>
            <person name="Jacobs-Sera D."/>
            <person name="Hatfull G.F."/>
        </authorList>
    </citation>
    <scope>NUCLEOTIDE SEQUENCE [LARGE SCALE GENOMIC DNA]</scope>
</reference>
<dbReference type="InterPro" id="IPR015517">
    <property type="entry name" value="dCMP_deaminase-rel"/>
</dbReference>
<dbReference type="PROSITE" id="PS00903">
    <property type="entry name" value="CYT_DCMP_DEAMINASES_1"/>
    <property type="match status" value="1"/>
</dbReference>
<evidence type="ECO:0000256" key="4">
    <source>
        <dbReference type="ARBA" id="ARBA00022833"/>
    </source>
</evidence>
<feature type="binding site" evidence="6">
    <location>
        <position position="93"/>
    </location>
    <ligand>
        <name>Zn(2+)</name>
        <dbReference type="ChEBI" id="CHEBI:29105"/>
        <note>catalytic</note>
    </ligand>
</feature>
<keyword evidence="3" id="KW-0378">Hydrolase</keyword>
<protein>
    <submittedName>
        <fullName evidence="8">Deoxycytidylate deaminase</fullName>
    </submittedName>
</protein>
<evidence type="ECO:0000259" key="7">
    <source>
        <dbReference type="PROSITE" id="PS51747"/>
    </source>
</evidence>
<dbReference type="Proteomes" id="UP000289228">
    <property type="component" value="Segment"/>
</dbReference>
<evidence type="ECO:0000313" key="9">
    <source>
        <dbReference type="Proteomes" id="UP000289228"/>
    </source>
</evidence>
<evidence type="ECO:0000256" key="5">
    <source>
        <dbReference type="PIRSR" id="PIRSR006019-1"/>
    </source>
</evidence>
<keyword evidence="4 6" id="KW-0862">Zinc</keyword>
<dbReference type="PROSITE" id="PS51747">
    <property type="entry name" value="CYT_DCMP_DEAMINASES_2"/>
    <property type="match status" value="1"/>
</dbReference>
<comment type="similarity">
    <text evidence="1">Belongs to the cytidine and deoxycytidylate deaminase family.</text>
</comment>
<feature type="active site" description="Proton donor" evidence="5">
    <location>
        <position position="69"/>
    </location>
</feature>
<dbReference type="EMBL" id="MK433266">
    <property type="protein sequence ID" value="QAY26969.1"/>
    <property type="molecule type" value="Genomic_DNA"/>
</dbReference>
<evidence type="ECO:0000313" key="8">
    <source>
        <dbReference type="EMBL" id="QAY26969.1"/>
    </source>
</evidence>
<sequence>MATRADCTRSQVGAILVNANHEVRGTGYNGAPSGVPGCASAGACPRGRLSAAECAPNSDYANCVADHAERNAIRHAPSAELAGATLYTTREPCPSCWTLIRAAGIRRVVTPEASHVL</sequence>
<dbReference type="PANTHER" id="PTHR11086:SF18">
    <property type="entry name" value="DEOXYCYTIDYLATE DEAMINASE"/>
    <property type="match status" value="1"/>
</dbReference>
<evidence type="ECO:0000256" key="2">
    <source>
        <dbReference type="ARBA" id="ARBA00022723"/>
    </source>
</evidence>
<dbReference type="InterPro" id="IPR002125">
    <property type="entry name" value="CMP_dCMP_dom"/>
</dbReference>
<evidence type="ECO:0000256" key="3">
    <source>
        <dbReference type="ARBA" id="ARBA00022801"/>
    </source>
</evidence>
<dbReference type="Pfam" id="PF00383">
    <property type="entry name" value="dCMP_cyt_deam_1"/>
    <property type="match status" value="1"/>
</dbReference>
<feature type="binding site" evidence="6">
    <location>
        <position position="96"/>
    </location>
    <ligand>
        <name>Zn(2+)</name>
        <dbReference type="ChEBI" id="CHEBI:29105"/>
        <note>catalytic</note>
    </ligand>
</feature>
<dbReference type="SUPFAM" id="SSF53927">
    <property type="entry name" value="Cytidine deaminase-like"/>
    <property type="match status" value="1"/>
</dbReference>
<dbReference type="GO" id="GO:0006220">
    <property type="term" value="P:pyrimidine nucleotide metabolic process"/>
    <property type="evidence" value="ECO:0007669"/>
    <property type="project" value="InterPro"/>
</dbReference>
<organism evidence="8 9">
    <name type="scientific">Streptomyces phage Shawty</name>
    <dbReference type="NCBI Taxonomy" id="2510521"/>
    <lineage>
        <taxon>Viruses</taxon>
        <taxon>Duplodnaviria</taxon>
        <taxon>Heunggongvirae</taxon>
        <taxon>Uroviricota</taxon>
        <taxon>Caudoviricetes</taxon>
        <taxon>Colingsworthviridae</taxon>
        <taxon>Lomovskayavirus</taxon>
        <taxon>Lomovskayavirus shawty</taxon>
    </lineage>
</organism>
<evidence type="ECO:0000256" key="1">
    <source>
        <dbReference type="ARBA" id="ARBA00006576"/>
    </source>
</evidence>
<keyword evidence="9" id="KW-1185">Reference proteome</keyword>
<proteinExistence type="inferred from homology"/>
<feature type="domain" description="CMP/dCMP-type deaminase" evidence="7">
    <location>
        <begin position="1"/>
        <end position="117"/>
    </location>
</feature>
<dbReference type="InterPro" id="IPR016193">
    <property type="entry name" value="Cytidine_deaminase-like"/>
</dbReference>
<accession>A0A411CYH9</accession>
<dbReference type="GO" id="GO:0008270">
    <property type="term" value="F:zinc ion binding"/>
    <property type="evidence" value="ECO:0007669"/>
    <property type="project" value="InterPro"/>
</dbReference>